<accession>A0A1Y2AKI9</accession>
<gene>
    <name evidence="1" type="ORF">LY90DRAFT_706956</name>
</gene>
<dbReference type="EMBL" id="MCOG01000239">
    <property type="protein sequence ID" value="ORY23026.1"/>
    <property type="molecule type" value="Genomic_DNA"/>
</dbReference>
<evidence type="ECO:0000313" key="1">
    <source>
        <dbReference type="EMBL" id="ORY23026.1"/>
    </source>
</evidence>
<organism evidence="1 2">
    <name type="scientific">Neocallimastix californiae</name>
    <dbReference type="NCBI Taxonomy" id="1754190"/>
    <lineage>
        <taxon>Eukaryota</taxon>
        <taxon>Fungi</taxon>
        <taxon>Fungi incertae sedis</taxon>
        <taxon>Chytridiomycota</taxon>
        <taxon>Chytridiomycota incertae sedis</taxon>
        <taxon>Neocallimastigomycetes</taxon>
        <taxon>Neocallimastigales</taxon>
        <taxon>Neocallimastigaceae</taxon>
        <taxon>Neocallimastix</taxon>
    </lineage>
</organism>
<comment type="caution">
    <text evidence="1">The sequence shown here is derived from an EMBL/GenBank/DDBJ whole genome shotgun (WGS) entry which is preliminary data.</text>
</comment>
<sequence>MGEFLDDIWKELLIGLITFLLGYFWGQLKSLKEWNSKEFKNKINISLNILEPLENNKYKLEIRTLLETKLKLIIHNNKVQDLINKAIDETKPGKPLLIFEKEDAFYILNAILNQLANQFSNGILKKDLGIPVTSEWYTFCLTYEKEQNVRMQKLRVLIIKRDLLKNFPDNSVFVLESFNHDVRIQTLQILKQELKEHPHCFMNIELCQ</sequence>
<reference evidence="1 2" key="1">
    <citation type="submission" date="2016-08" db="EMBL/GenBank/DDBJ databases">
        <title>A Parts List for Fungal Cellulosomes Revealed by Comparative Genomics.</title>
        <authorList>
            <consortium name="DOE Joint Genome Institute"/>
            <person name="Haitjema C.H."/>
            <person name="Gilmore S.P."/>
            <person name="Henske J.K."/>
            <person name="Solomon K.V."/>
            <person name="De Groot R."/>
            <person name="Kuo A."/>
            <person name="Mondo S.J."/>
            <person name="Salamov A.A."/>
            <person name="Labutti K."/>
            <person name="Zhao Z."/>
            <person name="Chiniquy J."/>
            <person name="Barry K."/>
            <person name="Brewer H.M."/>
            <person name="Purvine S.O."/>
            <person name="Wright A.T."/>
            <person name="Boxma B."/>
            <person name="Van Alen T."/>
            <person name="Hackstein J.H."/>
            <person name="Baker S.E."/>
            <person name="Grigoriev I.V."/>
            <person name="O'Malley M.A."/>
        </authorList>
    </citation>
    <scope>NUCLEOTIDE SEQUENCE [LARGE SCALE GENOMIC DNA]</scope>
    <source>
        <strain evidence="1 2">G1</strain>
    </source>
</reference>
<name>A0A1Y2AKI9_9FUNG</name>
<dbReference type="OrthoDB" id="2129766at2759"/>
<proteinExistence type="predicted"/>
<evidence type="ECO:0000313" key="2">
    <source>
        <dbReference type="Proteomes" id="UP000193920"/>
    </source>
</evidence>
<protein>
    <submittedName>
        <fullName evidence="1">Uncharacterized protein</fullName>
    </submittedName>
</protein>
<keyword evidence="2" id="KW-1185">Reference proteome</keyword>
<dbReference type="AlphaFoldDB" id="A0A1Y2AKI9"/>
<dbReference type="Proteomes" id="UP000193920">
    <property type="component" value="Unassembled WGS sequence"/>
</dbReference>